<reference evidence="4" key="1">
    <citation type="submission" date="2019-10" db="EMBL/GenBank/DDBJ databases">
        <title>Lacipirellula parvula gen. nov., sp. nov., representing a lineage of planctomycetes widespread in freshwater anoxic habitats, and description of the family Lacipirellulaceae.</title>
        <authorList>
            <person name="Dedysh S.N."/>
            <person name="Kulichevskaya I.S."/>
            <person name="Beletsky A.V."/>
            <person name="Rakitin A.L."/>
            <person name="Mardanov A.V."/>
            <person name="Ivanova A.A."/>
            <person name="Saltykova V.X."/>
            <person name="Rijpstra W.I.C."/>
            <person name="Sinninghe Damste J.S."/>
            <person name="Ravin N.V."/>
        </authorList>
    </citation>
    <scope>NUCLEOTIDE SEQUENCE [LARGE SCALE GENOMIC DNA]</scope>
    <source>
        <strain evidence="4">PX69</strain>
    </source>
</reference>
<dbReference type="AlphaFoldDB" id="A0A5K7XFR6"/>
<keyword evidence="4" id="KW-1185">Reference proteome</keyword>
<dbReference type="Proteomes" id="UP000326837">
    <property type="component" value="Chromosome"/>
</dbReference>
<gene>
    <name evidence="3" type="ORF">PLANPX_4499</name>
</gene>
<evidence type="ECO:0000259" key="2">
    <source>
        <dbReference type="Pfam" id="PF13827"/>
    </source>
</evidence>
<sequence length="288" mass="29652">MSHASRCARFVAPLSFSLIGLLASVAIAPQAAQAQSGYVAAIAYSQETGKVGHSARQARTEQAAKSLALRACGAPDAKVWMWAQDQWVAIATADGLTGAAGFGRGKTAEEAQEKALDECAKRAHGVPCSVALCTHSSGARPRQLLKRDGDPELVAARRAGYVAAIAYSPKTGRVGSTAGVAKSKKEAHQLALKECASEDAKVYMWGPEWVAVATVEGRPGVAGFAPGATREIAERAALEQAQKLCSDGKCQVTLAIHAAGEPKAKTAAKPVAAPVSTTTEGPILPAGN</sequence>
<feature type="signal peptide" evidence="1">
    <location>
        <begin position="1"/>
        <end position="34"/>
    </location>
</feature>
<dbReference type="RefSeq" id="WP_152100375.1">
    <property type="nucleotide sequence ID" value="NZ_AP021861.1"/>
</dbReference>
<evidence type="ECO:0000256" key="1">
    <source>
        <dbReference type="SAM" id="SignalP"/>
    </source>
</evidence>
<accession>A0A5K7XFR6</accession>
<feature type="chain" id="PRO_5024908842" description="DUF4189 domain-containing protein" evidence="1">
    <location>
        <begin position="35"/>
        <end position="288"/>
    </location>
</feature>
<dbReference type="KEGG" id="lpav:PLANPX_4499"/>
<name>A0A5K7XFR6_9BACT</name>
<evidence type="ECO:0000313" key="3">
    <source>
        <dbReference type="EMBL" id="BBO34887.1"/>
    </source>
</evidence>
<dbReference type="Pfam" id="PF13827">
    <property type="entry name" value="DUF4189"/>
    <property type="match status" value="2"/>
</dbReference>
<feature type="domain" description="DUF4189" evidence="2">
    <location>
        <begin position="163"/>
        <end position="254"/>
    </location>
</feature>
<protein>
    <recommendedName>
        <fullName evidence="2">DUF4189 domain-containing protein</fullName>
    </recommendedName>
</protein>
<feature type="domain" description="DUF4189" evidence="2">
    <location>
        <begin position="40"/>
        <end position="131"/>
    </location>
</feature>
<dbReference type="InterPro" id="IPR025240">
    <property type="entry name" value="DUF4189"/>
</dbReference>
<organism evidence="3 4">
    <name type="scientific">Lacipirellula parvula</name>
    <dbReference type="NCBI Taxonomy" id="2650471"/>
    <lineage>
        <taxon>Bacteria</taxon>
        <taxon>Pseudomonadati</taxon>
        <taxon>Planctomycetota</taxon>
        <taxon>Planctomycetia</taxon>
        <taxon>Pirellulales</taxon>
        <taxon>Lacipirellulaceae</taxon>
        <taxon>Lacipirellula</taxon>
    </lineage>
</organism>
<dbReference type="EMBL" id="AP021861">
    <property type="protein sequence ID" value="BBO34887.1"/>
    <property type="molecule type" value="Genomic_DNA"/>
</dbReference>
<evidence type="ECO:0000313" key="4">
    <source>
        <dbReference type="Proteomes" id="UP000326837"/>
    </source>
</evidence>
<proteinExistence type="predicted"/>
<keyword evidence="1" id="KW-0732">Signal</keyword>